<reference evidence="2 3" key="2">
    <citation type="journal article" date="2024" name="Int. J. Syst. Evol. Microbiol.">
        <title>Promethearchaeum syntrophicum gen. nov., sp. nov., an anaerobic, obligately syntrophic archaeon, the first isolate of the lineage 'Asgard' archaea, and proposal of the new archaeal phylum Promethearchaeota phyl. nov. and kingdom Promethearchaeati regn. nov.</title>
        <authorList>
            <person name="Imachi H."/>
            <person name="Nobu M.K."/>
            <person name="Kato S."/>
            <person name="Takaki Y."/>
            <person name="Miyazaki M."/>
            <person name="Miyata M."/>
            <person name="Ogawara M."/>
            <person name="Saito Y."/>
            <person name="Sakai S."/>
            <person name="Tahara Y.O."/>
            <person name="Takano Y."/>
            <person name="Tasumi E."/>
            <person name="Uematsu K."/>
            <person name="Yoshimura T."/>
            <person name="Itoh T."/>
            <person name="Ohkuma M."/>
            <person name="Takai K."/>
        </authorList>
    </citation>
    <scope>NUCLEOTIDE SEQUENCE [LARGE SCALE GENOMIC DNA]</scope>
    <source>
        <strain evidence="2 3">MK-D1</strain>
    </source>
</reference>
<dbReference type="EMBL" id="CP042905">
    <property type="protein sequence ID" value="QEE15405.1"/>
    <property type="molecule type" value="Genomic_DNA"/>
</dbReference>
<dbReference type="GeneID" id="41329222"/>
<sequence>MNQSEQLINMLLEVFNIKSEEITDDATPDDIESWTSISHMDLMARFEEKFGLELDVEEITEMDSIGAIKETLKNHGIEV</sequence>
<dbReference type="InterPro" id="IPR009081">
    <property type="entry name" value="PP-bd_ACP"/>
</dbReference>
<keyword evidence="3" id="KW-1185">Reference proteome</keyword>
<evidence type="ECO:0000313" key="2">
    <source>
        <dbReference type="EMBL" id="QEE15405.1"/>
    </source>
</evidence>
<feature type="domain" description="Carrier" evidence="1">
    <location>
        <begin position="1"/>
        <end position="76"/>
    </location>
</feature>
<dbReference type="Gene3D" id="1.10.1200.10">
    <property type="entry name" value="ACP-like"/>
    <property type="match status" value="1"/>
</dbReference>
<dbReference type="PROSITE" id="PS50075">
    <property type="entry name" value="CARRIER"/>
    <property type="match status" value="1"/>
</dbReference>
<dbReference type="Pfam" id="PF00550">
    <property type="entry name" value="PP-binding"/>
    <property type="match status" value="1"/>
</dbReference>
<dbReference type="RefSeq" id="WP_147662313.1">
    <property type="nucleotide sequence ID" value="NZ_CP042905.2"/>
</dbReference>
<accession>A0A5B9D8S8</accession>
<dbReference type="InterPro" id="IPR036736">
    <property type="entry name" value="ACP-like_sf"/>
</dbReference>
<gene>
    <name evidence="2" type="ORF">DSAG12_01230</name>
</gene>
<dbReference type="SUPFAM" id="SSF47336">
    <property type="entry name" value="ACP-like"/>
    <property type="match status" value="1"/>
</dbReference>
<reference evidence="2 3" key="1">
    <citation type="journal article" date="2020" name="Nature">
        <title>Isolation of an archaeon at the prokaryote-eukaryote interface.</title>
        <authorList>
            <person name="Imachi H."/>
            <person name="Nobu M.K."/>
            <person name="Nakahara N."/>
            <person name="Morono Y."/>
            <person name="Ogawara M."/>
            <person name="Takaki Y."/>
            <person name="Takano Y."/>
            <person name="Uematsu K."/>
            <person name="Ikuta T."/>
            <person name="Ito M."/>
            <person name="Matsui Y."/>
            <person name="Miyazaki M."/>
            <person name="Murata K."/>
            <person name="Saito Y."/>
            <person name="Sakai S."/>
            <person name="Song C."/>
            <person name="Tasumi E."/>
            <person name="Yamanaka Y."/>
            <person name="Yamaguchi T."/>
            <person name="Kamagata Y."/>
            <person name="Tamaki H."/>
            <person name="Takai K."/>
        </authorList>
    </citation>
    <scope>NUCLEOTIDE SEQUENCE [LARGE SCALE GENOMIC DNA]</scope>
    <source>
        <strain evidence="2 3">MK-D1</strain>
    </source>
</reference>
<name>A0A5B9D8S8_9ARCH</name>
<evidence type="ECO:0000259" key="1">
    <source>
        <dbReference type="PROSITE" id="PS50075"/>
    </source>
</evidence>
<proteinExistence type="predicted"/>
<protein>
    <submittedName>
        <fullName evidence="2">Acyl carrier protein</fullName>
    </submittedName>
</protein>
<organism evidence="2 3">
    <name type="scientific">Promethearchaeum syntrophicum</name>
    <dbReference type="NCBI Taxonomy" id="2594042"/>
    <lineage>
        <taxon>Archaea</taxon>
        <taxon>Promethearchaeati</taxon>
        <taxon>Promethearchaeota</taxon>
        <taxon>Promethearchaeia</taxon>
        <taxon>Promethearchaeales</taxon>
        <taxon>Promethearchaeaceae</taxon>
        <taxon>Promethearchaeum</taxon>
    </lineage>
</organism>
<dbReference type="Proteomes" id="UP000321408">
    <property type="component" value="Chromosome"/>
</dbReference>
<dbReference type="KEGG" id="psyt:DSAG12_01230"/>
<evidence type="ECO:0000313" key="3">
    <source>
        <dbReference type="Proteomes" id="UP000321408"/>
    </source>
</evidence>
<dbReference type="AlphaFoldDB" id="A0A5B9D8S8"/>